<dbReference type="InterPro" id="IPR041698">
    <property type="entry name" value="Methyltransf_25"/>
</dbReference>
<dbReference type="PANTHER" id="PTHR43861">
    <property type="entry name" value="TRANS-ACONITATE 2-METHYLTRANSFERASE-RELATED"/>
    <property type="match status" value="1"/>
</dbReference>
<geneLocation type="plasmid" evidence="5">
    <name>pjcm18538 dna</name>
</geneLocation>
<organism evidence="4 5">
    <name type="scientific">Mycolicibacterium arabiense</name>
    <dbReference type="NCBI Taxonomy" id="1286181"/>
    <lineage>
        <taxon>Bacteria</taxon>
        <taxon>Bacillati</taxon>
        <taxon>Actinomycetota</taxon>
        <taxon>Actinomycetes</taxon>
        <taxon>Mycobacteriales</taxon>
        <taxon>Mycobacteriaceae</taxon>
        <taxon>Mycolicibacterium</taxon>
    </lineage>
</organism>
<dbReference type="KEGG" id="marz:MARA_23810"/>
<name>A0A7I7RWN3_9MYCO</name>
<dbReference type="Pfam" id="PF13649">
    <property type="entry name" value="Methyltransf_25"/>
    <property type="match status" value="1"/>
</dbReference>
<dbReference type="Gene3D" id="3.40.50.150">
    <property type="entry name" value="Vaccinia Virus protein VP39"/>
    <property type="match status" value="1"/>
</dbReference>
<keyword evidence="1 4" id="KW-0489">Methyltransferase</keyword>
<reference evidence="4 5" key="1">
    <citation type="journal article" date="2019" name="Emerg. Microbes Infect.">
        <title>Comprehensive subspecies identification of 175 nontuberculous mycobacteria species based on 7547 genomic profiles.</title>
        <authorList>
            <person name="Matsumoto Y."/>
            <person name="Kinjo T."/>
            <person name="Motooka D."/>
            <person name="Nabeya D."/>
            <person name="Jung N."/>
            <person name="Uechi K."/>
            <person name="Horii T."/>
            <person name="Iida T."/>
            <person name="Fujita J."/>
            <person name="Nakamura S."/>
        </authorList>
    </citation>
    <scope>NUCLEOTIDE SEQUENCE [LARGE SCALE GENOMIC DNA]</scope>
    <source>
        <strain evidence="4 5">JCM 18538</strain>
    </source>
</reference>
<dbReference type="Proteomes" id="UP000467428">
    <property type="component" value="Chromosome"/>
</dbReference>
<dbReference type="GO" id="GO:0008168">
    <property type="term" value="F:methyltransferase activity"/>
    <property type="evidence" value="ECO:0007669"/>
    <property type="project" value="UniProtKB-KW"/>
</dbReference>
<dbReference type="CDD" id="cd02440">
    <property type="entry name" value="AdoMet_MTases"/>
    <property type="match status" value="1"/>
</dbReference>
<evidence type="ECO:0000313" key="5">
    <source>
        <dbReference type="Proteomes" id="UP000467428"/>
    </source>
</evidence>
<evidence type="ECO:0000259" key="3">
    <source>
        <dbReference type="Pfam" id="PF13649"/>
    </source>
</evidence>
<protein>
    <submittedName>
        <fullName evidence="4">Methyltransferase</fullName>
    </submittedName>
</protein>
<dbReference type="GO" id="GO:0032259">
    <property type="term" value="P:methylation"/>
    <property type="evidence" value="ECO:0007669"/>
    <property type="project" value="UniProtKB-KW"/>
</dbReference>
<dbReference type="InterPro" id="IPR029063">
    <property type="entry name" value="SAM-dependent_MTases_sf"/>
</dbReference>
<keyword evidence="5" id="KW-1185">Reference proteome</keyword>
<dbReference type="RefSeq" id="WP_163918629.1">
    <property type="nucleotide sequence ID" value="NZ_AP022593.1"/>
</dbReference>
<dbReference type="EMBL" id="AP022593">
    <property type="protein sequence ID" value="BBY48913.1"/>
    <property type="molecule type" value="Genomic_DNA"/>
</dbReference>
<feature type="domain" description="Methyltransferase" evidence="3">
    <location>
        <begin position="51"/>
        <end position="141"/>
    </location>
</feature>
<evidence type="ECO:0000256" key="2">
    <source>
        <dbReference type="ARBA" id="ARBA00022679"/>
    </source>
</evidence>
<proteinExistence type="predicted"/>
<gene>
    <name evidence="4" type="ORF">MARA_23810</name>
</gene>
<sequence length="218" mass="22851">MDFLDATRRGYDATAREYADAFHHHLDDKPLERAMLGAFAGYVQATGNHRVADVGCGTGATTAILHDLGIDAAGSDLSPGMIGQAKALNPHLRFAVGSMTAVDSPDASVGGVCAWYSTIHVPDAVLPEVFAEFRRVLVPGGVALLAFQAGEGSRLLTEAFGVEVDLEFRRRTPAFVTGALDSAGLAVFAEAVRAAEPGGIESTPQAFLLARRVAAVTR</sequence>
<dbReference type="AlphaFoldDB" id="A0A7I7RWN3"/>
<evidence type="ECO:0000313" key="4">
    <source>
        <dbReference type="EMBL" id="BBY48913.1"/>
    </source>
</evidence>
<evidence type="ECO:0000256" key="1">
    <source>
        <dbReference type="ARBA" id="ARBA00022603"/>
    </source>
</evidence>
<dbReference type="PANTHER" id="PTHR43861:SF1">
    <property type="entry name" value="TRANS-ACONITATE 2-METHYLTRANSFERASE"/>
    <property type="match status" value="1"/>
</dbReference>
<dbReference type="SUPFAM" id="SSF53335">
    <property type="entry name" value="S-adenosyl-L-methionine-dependent methyltransferases"/>
    <property type="match status" value="1"/>
</dbReference>
<accession>A0A7I7RWN3</accession>
<keyword evidence="2 4" id="KW-0808">Transferase</keyword>